<gene>
    <name evidence="1" type="ORF">BD626DRAFT_502129</name>
</gene>
<reference evidence="1 2" key="1">
    <citation type="journal article" date="2019" name="New Phytol.">
        <title>Comparative genomics reveals unique wood-decay strategies and fruiting body development in the Schizophyllaceae.</title>
        <authorList>
            <person name="Almasi E."/>
            <person name="Sahu N."/>
            <person name="Krizsan K."/>
            <person name="Balint B."/>
            <person name="Kovacs G.M."/>
            <person name="Kiss B."/>
            <person name="Cseklye J."/>
            <person name="Drula E."/>
            <person name="Henrissat B."/>
            <person name="Nagy I."/>
            <person name="Chovatia M."/>
            <person name="Adam C."/>
            <person name="LaButti K."/>
            <person name="Lipzen A."/>
            <person name="Riley R."/>
            <person name="Grigoriev I.V."/>
            <person name="Nagy L.G."/>
        </authorList>
    </citation>
    <scope>NUCLEOTIDE SEQUENCE [LARGE SCALE GENOMIC DNA]</scope>
    <source>
        <strain evidence="1 2">NL-1724</strain>
    </source>
</reference>
<comment type="caution">
    <text evidence="1">The sequence shown here is derived from an EMBL/GenBank/DDBJ whole genome shotgun (WGS) entry which is preliminary data.</text>
</comment>
<accession>A0A550C939</accession>
<dbReference type="Proteomes" id="UP000320762">
    <property type="component" value="Unassembled WGS sequence"/>
</dbReference>
<protein>
    <submittedName>
        <fullName evidence="1">Uncharacterized protein</fullName>
    </submittedName>
</protein>
<sequence>MFTELMMRSAHGAADFMRGPTDQVLPPRTKQVVLHISWPGLPKDFSHYQKSIPAIINGKPMSRAQLGHQVVLAYYEFFGSVRQYNESREKKLKDEDPTKMVFDKLVLLSVCNLGGENWQAEIARLKK</sequence>
<keyword evidence="2" id="KW-1185">Reference proteome</keyword>
<evidence type="ECO:0000313" key="2">
    <source>
        <dbReference type="Proteomes" id="UP000320762"/>
    </source>
</evidence>
<proteinExistence type="predicted"/>
<dbReference type="EMBL" id="VDMD01000017">
    <property type="protein sequence ID" value="TRM61317.1"/>
    <property type="molecule type" value="Genomic_DNA"/>
</dbReference>
<dbReference type="OrthoDB" id="2662268at2759"/>
<organism evidence="1 2">
    <name type="scientific">Schizophyllum amplum</name>
    <dbReference type="NCBI Taxonomy" id="97359"/>
    <lineage>
        <taxon>Eukaryota</taxon>
        <taxon>Fungi</taxon>
        <taxon>Dikarya</taxon>
        <taxon>Basidiomycota</taxon>
        <taxon>Agaricomycotina</taxon>
        <taxon>Agaricomycetes</taxon>
        <taxon>Agaricomycetidae</taxon>
        <taxon>Agaricales</taxon>
        <taxon>Schizophyllaceae</taxon>
        <taxon>Schizophyllum</taxon>
    </lineage>
</organism>
<dbReference type="AlphaFoldDB" id="A0A550C939"/>
<name>A0A550C939_9AGAR</name>
<evidence type="ECO:0000313" key="1">
    <source>
        <dbReference type="EMBL" id="TRM61317.1"/>
    </source>
</evidence>